<dbReference type="GeneTree" id="ENSGT00390000002428"/>
<feature type="compositionally biased region" description="Basic and acidic residues" evidence="4">
    <location>
        <begin position="439"/>
        <end position="467"/>
    </location>
</feature>
<feature type="compositionally biased region" description="Low complexity" evidence="4">
    <location>
        <begin position="729"/>
        <end position="747"/>
    </location>
</feature>
<feature type="compositionally biased region" description="Basic and acidic residues" evidence="4">
    <location>
        <begin position="305"/>
        <end position="324"/>
    </location>
</feature>
<dbReference type="SMART" id="SM00509">
    <property type="entry name" value="TFS2N"/>
    <property type="match status" value="1"/>
</dbReference>
<feature type="compositionally biased region" description="Polar residues" evidence="4">
    <location>
        <begin position="491"/>
        <end position="515"/>
    </location>
</feature>
<keyword evidence="2 3" id="KW-0539">Nucleus</keyword>
<evidence type="ECO:0000259" key="5">
    <source>
        <dbReference type="PROSITE" id="PS51319"/>
    </source>
</evidence>
<dbReference type="Proteomes" id="UP000007648">
    <property type="component" value="Unassembled WGS sequence"/>
</dbReference>
<evidence type="ECO:0000256" key="4">
    <source>
        <dbReference type="SAM" id="MobiDB-lite"/>
    </source>
</evidence>
<reference evidence="6" key="2">
    <citation type="submission" date="2025-05" db="UniProtKB">
        <authorList>
            <consortium name="Ensembl"/>
        </authorList>
    </citation>
    <scope>IDENTIFICATION</scope>
</reference>
<feature type="compositionally biased region" description="Basic and acidic residues" evidence="4">
    <location>
        <begin position="344"/>
        <end position="374"/>
    </location>
</feature>
<evidence type="ECO:0000256" key="1">
    <source>
        <dbReference type="ARBA" id="ARBA00004123"/>
    </source>
</evidence>
<evidence type="ECO:0000256" key="3">
    <source>
        <dbReference type="PROSITE-ProRule" id="PRU00649"/>
    </source>
</evidence>
<dbReference type="SUPFAM" id="SSF47676">
    <property type="entry name" value="Conserved domain common to transcription factors TFIIS, elongin A, CRSP70"/>
    <property type="match status" value="1"/>
</dbReference>
<organism evidence="6 7">
    <name type="scientific">Sarcophilus harrisii</name>
    <name type="common">Tasmanian devil</name>
    <name type="synonym">Sarcophilus laniarius</name>
    <dbReference type="NCBI Taxonomy" id="9305"/>
    <lineage>
        <taxon>Eukaryota</taxon>
        <taxon>Metazoa</taxon>
        <taxon>Chordata</taxon>
        <taxon>Craniata</taxon>
        <taxon>Vertebrata</taxon>
        <taxon>Euteleostomi</taxon>
        <taxon>Mammalia</taxon>
        <taxon>Metatheria</taxon>
        <taxon>Dasyuromorphia</taxon>
        <taxon>Dasyuridae</taxon>
        <taxon>Sarcophilus</taxon>
    </lineage>
</organism>
<dbReference type="Ensembl" id="ENSSHAT00000031378.1">
    <property type="protein sequence ID" value="ENSSHAP00000042991.1"/>
    <property type="gene ID" value="ENSSHAG00000020828.1"/>
</dbReference>
<dbReference type="OMA" id="CKYEEVG"/>
<dbReference type="InterPro" id="IPR017923">
    <property type="entry name" value="TFIIS_N"/>
</dbReference>
<feature type="compositionally biased region" description="Polar residues" evidence="4">
    <location>
        <begin position="289"/>
        <end position="304"/>
    </location>
</feature>
<dbReference type="InterPro" id="IPR035441">
    <property type="entry name" value="TFIIS/LEDGF_dom_sf"/>
</dbReference>
<reference evidence="6 7" key="1">
    <citation type="journal article" date="2011" name="Proc. Natl. Acad. Sci. U.S.A.">
        <title>Genetic diversity and population structure of the endangered marsupial Sarcophilus harrisii (Tasmanian devil).</title>
        <authorList>
            <person name="Miller W."/>
            <person name="Hayes V.M."/>
            <person name="Ratan A."/>
            <person name="Petersen D.C."/>
            <person name="Wittekindt N.E."/>
            <person name="Miller J."/>
            <person name="Walenz B."/>
            <person name="Knight J."/>
            <person name="Qi J."/>
            <person name="Zhao F."/>
            <person name="Wang Q."/>
            <person name="Bedoya-Reina O.C."/>
            <person name="Katiyar N."/>
            <person name="Tomsho L.P."/>
            <person name="Kasson L.M."/>
            <person name="Hardie R.A."/>
            <person name="Woodbridge P."/>
            <person name="Tindall E.A."/>
            <person name="Bertelsen M.F."/>
            <person name="Dixon D."/>
            <person name="Pyecroft S."/>
            <person name="Helgen K.M."/>
            <person name="Lesk A.M."/>
            <person name="Pringle T.H."/>
            <person name="Patterson N."/>
            <person name="Zhang Y."/>
            <person name="Kreiss A."/>
            <person name="Woods G.M."/>
            <person name="Jones M.E."/>
            <person name="Schuster S.C."/>
        </authorList>
    </citation>
    <scope>NUCLEOTIDE SEQUENCE [LARGE SCALE GENOMIC DNA]</scope>
</reference>
<dbReference type="InterPro" id="IPR051870">
    <property type="entry name" value="Elongin-A_domain"/>
</dbReference>
<feature type="compositionally biased region" description="Basic and acidic residues" evidence="4">
    <location>
        <begin position="254"/>
        <end position="288"/>
    </location>
</feature>
<keyword evidence="7" id="KW-1185">Reference proteome</keyword>
<proteinExistence type="predicted"/>
<evidence type="ECO:0000313" key="7">
    <source>
        <dbReference type="Proteomes" id="UP000007648"/>
    </source>
</evidence>
<dbReference type="Pfam" id="PF06881">
    <property type="entry name" value="Elongin_A"/>
    <property type="match status" value="1"/>
</dbReference>
<dbReference type="GO" id="GO:0070449">
    <property type="term" value="C:elongin complex"/>
    <property type="evidence" value="ECO:0007669"/>
    <property type="project" value="InterPro"/>
</dbReference>
<dbReference type="PANTHER" id="PTHR15141">
    <property type="entry name" value="TRANSCRIPTION ELONGATION FACTOR B POLYPEPTIDE 3"/>
    <property type="match status" value="1"/>
</dbReference>
<feature type="compositionally biased region" description="Basic and acidic residues" evidence="4">
    <location>
        <begin position="180"/>
        <end position="190"/>
    </location>
</feature>
<feature type="compositionally biased region" description="Polar residues" evidence="4">
    <location>
        <begin position="413"/>
        <end position="434"/>
    </location>
</feature>
<dbReference type="Ensembl" id="ENSSHAT00000030776.1">
    <property type="protein sequence ID" value="ENSSHAP00000034761.1"/>
    <property type="gene ID" value="ENSSHAG00000020828.1"/>
</dbReference>
<comment type="subcellular location">
    <subcellularLocation>
        <location evidence="1 3">Nucleus</location>
    </subcellularLocation>
</comment>
<dbReference type="AlphaFoldDB" id="A0A7N4P8S4"/>
<feature type="region of interest" description="Disordered" evidence="4">
    <location>
        <begin position="491"/>
        <end position="535"/>
    </location>
</feature>
<feature type="region of interest" description="Disordered" evidence="4">
    <location>
        <begin position="729"/>
        <end position="758"/>
    </location>
</feature>
<dbReference type="PANTHER" id="PTHR15141:SF75">
    <property type="entry name" value="ELONGIN-A"/>
    <property type="match status" value="1"/>
</dbReference>
<dbReference type="Ensembl" id="ENSSHAT00000045665.1">
    <property type="protein sequence ID" value="ENSSHAP00000036130.1"/>
    <property type="gene ID" value="ENSSHAG00000020828.1"/>
</dbReference>
<dbReference type="Gene3D" id="1.20.930.10">
    <property type="entry name" value="Conserved domain common to transcription factors TFIIS, elongin A, CRSP70"/>
    <property type="match status" value="1"/>
</dbReference>
<feature type="compositionally biased region" description="Polar residues" evidence="4">
    <location>
        <begin position="193"/>
        <end position="217"/>
    </location>
</feature>
<dbReference type="InterPro" id="IPR003617">
    <property type="entry name" value="TFIIS/CRSP70_N_sub"/>
</dbReference>
<feature type="compositionally biased region" description="Basic and acidic residues" evidence="4">
    <location>
        <begin position="220"/>
        <end position="244"/>
    </location>
</feature>
<accession>A0A7N4P8S4</accession>
<dbReference type="InterPro" id="IPR010684">
    <property type="entry name" value="RNA_pol_II_trans_fac_SIII_A"/>
</dbReference>
<sequence length="775" mass="86710">METPTSTSSFGDQTASTLAAMASAREAGMKEAVEQLQAGLLWLPHPDKVLKYMKRLHDLPMTVNVLAETGIGKLVNSLCKYEEVGAMARNIVGRWKTLVSAEEDFDSDSDPDLVWEEQSFERSRSRKRPHAVSKEDDFQKMRKSSSSQPPSPSFGERKHPKLWEAEKSFRASSACETREGRKECDHHLPMDHPSSSQVQSLPSDNCQQLPTGHSSLQAEKAQKSGKGSDPHIPDKGKPVQERQLGEPSQVKPKSLNDGRRYRSVNEKEKSLLDFERQKKTVTSSREKVSATSKEVGQKPSSSGTDTKEKQSSAPRADKDKESYTAKKSFPPKETQFVKHTSKTKHLDIPTSKPEKTQPNKDIWDVEKWLKDKKVSHNVQTQEGKSKPPKSLKSAESSLLQSGVPEPRDKDEQPTTSDGSNSTISGQTQQNSSVKIPNVVHEDEGRNKDNDGAKTDDSKSPDPVRDLIKSNNGRLNKEQSAMVLAKLRSITSRITPRSGNTPVPTVQESSQPTDCETSLPSKPKKKKTSSYHEEEGIGFTGRRMNSKMQVYSGPKCVYQPRLISLHQQCIRVLNNNLDSIYEIGKVPYTVLEPVLEKCTPKQLHRIEGYNHFLIGDTDQLWKNHCNRDFKKERPKESESWRELYLRLQEAREQRLLVLTENIRSAHANKPKGRQTMMAFVNSVAKPPRDIRKKQEKFGTGRVAIPETSKTKPALYPPASRYNSNDVQISASASTSSIHSTSSAGSSGSCDSRKTPGKKIAPMMAKTIKAFKNRFSR</sequence>
<name>A0A7N4P8S4_SARHA</name>
<feature type="region of interest" description="Disordered" evidence="4">
    <location>
        <begin position="180"/>
        <end position="478"/>
    </location>
</feature>
<dbReference type="Pfam" id="PF08711">
    <property type="entry name" value="Med26"/>
    <property type="match status" value="1"/>
</dbReference>
<dbReference type="PROSITE" id="PS51319">
    <property type="entry name" value="TFIIS_N"/>
    <property type="match status" value="1"/>
</dbReference>
<dbReference type="Gene3D" id="6.10.250.3180">
    <property type="match status" value="1"/>
</dbReference>
<evidence type="ECO:0000313" key="6">
    <source>
        <dbReference type="Ensembl" id="ENSSHAP00000034761.1"/>
    </source>
</evidence>
<dbReference type="Ensembl" id="ENSSHAT00000046567.1">
    <property type="protein sequence ID" value="ENSSHAP00000032717.1"/>
    <property type="gene ID" value="ENSSHAG00000020828.1"/>
</dbReference>
<protein>
    <recommendedName>
        <fullName evidence="5">TFIIS N-terminal domain-containing protein</fullName>
    </recommendedName>
</protein>
<dbReference type="Ensembl" id="ENSSHAT00000040373.1">
    <property type="protein sequence ID" value="ENSSHAP00000033386.1"/>
    <property type="gene ID" value="ENSSHAG00000020828.1"/>
</dbReference>
<feature type="domain" description="TFIIS N-terminal" evidence="5">
    <location>
        <begin position="27"/>
        <end position="102"/>
    </location>
</feature>
<evidence type="ECO:0000256" key="2">
    <source>
        <dbReference type="ARBA" id="ARBA00023242"/>
    </source>
</evidence>
<feature type="region of interest" description="Disordered" evidence="4">
    <location>
        <begin position="118"/>
        <end position="162"/>
    </location>
</feature>
<dbReference type="GO" id="GO:0006368">
    <property type="term" value="P:transcription elongation by RNA polymerase II"/>
    <property type="evidence" value="ECO:0007669"/>
    <property type="project" value="InterPro"/>
</dbReference>